<dbReference type="EMBL" id="GBRH01173983">
    <property type="protein sequence ID" value="JAE23913.1"/>
    <property type="molecule type" value="Transcribed_RNA"/>
</dbReference>
<evidence type="ECO:0000313" key="2">
    <source>
        <dbReference type="EMBL" id="JAE23913.1"/>
    </source>
</evidence>
<proteinExistence type="predicted"/>
<evidence type="ECO:0000256" key="1">
    <source>
        <dbReference type="SAM" id="MobiDB-lite"/>
    </source>
</evidence>
<accession>A0A0A9GTM5</accession>
<sequence>MSPSFTNSYLHYVVSLHVTEVALQLQSHRPQETKAEQTENRATHEGT</sequence>
<dbReference type="AlphaFoldDB" id="A0A0A9GTM5"/>
<name>A0A0A9GTM5_ARUDO</name>
<organism evidence="2">
    <name type="scientific">Arundo donax</name>
    <name type="common">Giant reed</name>
    <name type="synonym">Donax arundinaceus</name>
    <dbReference type="NCBI Taxonomy" id="35708"/>
    <lineage>
        <taxon>Eukaryota</taxon>
        <taxon>Viridiplantae</taxon>
        <taxon>Streptophyta</taxon>
        <taxon>Embryophyta</taxon>
        <taxon>Tracheophyta</taxon>
        <taxon>Spermatophyta</taxon>
        <taxon>Magnoliopsida</taxon>
        <taxon>Liliopsida</taxon>
        <taxon>Poales</taxon>
        <taxon>Poaceae</taxon>
        <taxon>PACMAD clade</taxon>
        <taxon>Arundinoideae</taxon>
        <taxon>Arundineae</taxon>
        <taxon>Arundo</taxon>
    </lineage>
</organism>
<feature type="region of interest" description="Disordered" evidence="1">
    <location>
        <begin position="26"/>
        <end position="47"/>
    </location>
</feature>
<protein>
    <submittedName>
        <fullName evidence="2">Uncharacterized protein</fullName>
    </submittedName>
</protein>
<reference evidence="2" key="2">
    <citation type="journal article" date="2015" name="Data Brief">
        <title>Shoot transcriptome of the giant reed, Arundo donax.</title>
        <authorList>
            <person name="Barrero R.A."/>
            <person name="Guerrero F.D."/>
            <person name="Moolhuijzen P."/>
            <person name="Goolsby J.A."/>
            <person name="Tidwell J."/>
            <person name="Bellgard S.E."/>
            <person name="Bellgard M.I."/>
        </authorList>
    </citation>
    <scope>NUCLEOTIDE SEQUENCE</scope>
    <source>
        <tissue evidence="2">Shoot tissue taken approximately 20 cm above the soil surface</tissue>
    </source>
</reference>
<reference evidence="2" key="1">
    <citation type="submission" date="2014-09" db="EMBL/GenBank/DDBJ databases">
        <authorList>
            <person name="Magalhaes I.L.F."/>
            <person name="Oliveira U."/>
            <person name="Santos F.R."/>
            <person name="Vidigal T.H.D.A."/>
            <person name="Brescovit A.D."/>
            <person name="Santos A.J."/>
        </authorList>
    </citation>
    <scope>NUCLEOTIDE SEQUENCE</scope>
    <source>
        <tissue evidence="2">Shoot tissue taken approximately 20 cm above the soil surface</tissue>
    </source>
</reference>
<feature type="compositionally biased region" description="Basic and acidic residues" evidence="1">
    <location>
        <begin position="29"/>
        <end position="47"/>
    </location>
</feature>